<feature type="signal peptide" evidence="2">
    <location>
        <begin position="1"/>
        <end position="26"/>
    </location>
</feature>
<dbReference type="InterPro" id="IPR001314">
    <property type="entry name" value="Peptidase_S1A"/>
</dbReference>
<proteinExistence type="predicted"/>
<dbReference type="InterPro" id="IPR043504">
    <property type="entry name" value="Peptidase_S1_PA_chymotrypsin"/>
</dbReference>
<dbReference type="GO" id="GO:0006508">
    <property type="term" value="P:proteolysis"/>
    <property type="evidence" value="ECO:0007669"/>
    <property type="project" value="InterPro"/>
</dbReference>
<dbReference type="PROSITE" id="PS50240">
    <property type="entry name" value="TRYPSIN_DOM"/>
    <property type="match status" value="1"/>
</dbReference>
<sequence>MFLKSNSVCLIFILAVFYCLPNELNAFISTKPLKKFQLINNYKIGDPELFNKFVVLFNLPKASDFSSEVAEEFLRNLDYDIRIPLFEESKVIKLNKKSKNLLREFKRGCRIVLGMSYPLENKSKTIFSGKIVEGHKSSIESSLNDSTRIINGQIAPPRSFPFIVSLGFMTLSGYQHSCGGSILSDQHIITGAQCVNSLGNAYKYEDYFRRNRRFLVAVAGSNTINGYDYFSVFNETNIFLIRTVSSNPNYKNKTSPEDVAVLTTDKKIIFNAYIDQIKLAESTDPSVIFGKRLTALGWGKTASDKFSNELITTDLTVTNGNQKNKCEGLDKMDYCMEDLTKKDSNICFGDFGGPLIRFENYEWFLYGIASFVFTDPNGKCLNEYPSFFAMVPVLKSWILDQMS</sequence>
<dbReference type="GO" id="GO:0004252">
    <property type="term" value="F:serine-type endopeptidase activity"/>
    <property type="evidence" value="ECO:0007669"/>
    <property type="project" value="InterPro"/>
</dbReference>
<keyword evidence="5" id="KW-1185">Reference proteome</keyword>
<keyword evidence="2" id="KW-0732">Signal</keyword>
<dbReference type="SMART" id="SM00020">
    <property type="entry name" value="Tryp_SPc"/>
    <property type="match status" value="1"/>
</dbReference>
<evidence type="ECO:0000259" key="3">
    <source>
        <dbReference type="PROSITE" id="PS50240"/>
    </source>
</evidence>
<reference evidence="4" key="1">
    <citation type="submission" date="2021-02" db="EMBL/GenBank/DDBJ databases">
        <authorList>
            <person name="Nowell W R."/>
        </authorList>
    </citation>
    <scope>NUCLEOTIDE SEQUENCE</scope>
    <source>
        <strain evidence="4">Ploen Becks lab</strain>
    </source>
</reference>
<dbReference type="CDD" id="cd00190">
    <property type="entry name" value="Tryp_SPc"/>
    <property type="match status" value="1"/>
</dbReference>
<organism evidence="4 5">
    <name type="scientific">Brachionus calyciflorus</name>
    <dbReference type="NCBI Taxonomy" id="104777"/>
    <lineage>
        <taxon>Eukaryota</taxon>
        <taxon>Metazoa</taxon>
        <taxon>Spiralia</taxon>
        <taxon>Gnathifera</taxon>
        <taxon>Rotifera</taxon>
        <taxon>Eurotatoria</taxon>
        <taxon>Monogononta</taxon>
        <taxon>Pseudotrocha</taxon>
        <taxon>Ploima</taxon>
        <taxon>Brachionidae</taxon>
        <taxon>Brachionus</taxon>
    </lineage>
</organism>
<evidence type="ECO:0000256" key="1">
    <source>
        <dbReference type="ARBA" id="ARBA00023157"/>
    </source>
</evidence>
<dbReference type="AlphaFoldDB" id="A0A813M5Q6"/>
<gene>
    <name evidence="4" type="ORF">OXX778_LOCUS1345</name>
</gene>
<dbReference type="Gene3D" id="2.40.10.10">
    <property type="entry name" value="Trypsin-like serine proteases"/>
    <property type="match status" value="1"/>
</dbReference>
<dbReference type="Proteomes" id="UP000663879">
    <property type="component" value="Unassembled WGS sequence"/>
</dbReference>
<accession>A0A813M5Q6</accession>
<dbReference type="InterPro" id="IPR009003">
    <property type="entry name" value="Peptidase_S1_PA"/>
</dbReference>
<feature type="domain" description="Peptidase S1" evidence="3">
    <location>
        <begin position="149"/>
        <end position="403"/>
    </location>
</feature>
<dbReference type="InterPro" id="IPR001254">
    <property type="entry name" value="Trypsin_dom"/>
</dbReference>
<name>A0A813M5Q6_9BILA</name>
<evidence type="ECO:0000313" key="4">
    <source>
        <dbReference type="EMBL" id="CAF0713513.1"/>
    </source>
</evidence>
<evidence type="ECO:0000313" key="5">
    <source>
        <dbReference type="Proteomes" id="UP000663879"/>
    </source>
</evidence>
<dbReference type="PRINTS" id="PR00722">
    <property type="entry name" value="CHYMOTRYPSIN"/>
</dbReference>
<comment type="caution">
    <text evidence="4">The sequence shown here is derived from an EMBL/GenBank/DDBJ whole genome shotgun (WGS) entry which is preliminary data.</text>
</comment>
<dbReference type="OrthoDB" id="5565075at2759"/>
<dbReference type="SUPFAM" id="SSF50494">
    <property type="entry name" value="Trypsin-like serine proteases"/>
    <property type="match status" value="1"/>
</dbReference>
<dbReference type="Pfam" id="PF00089">
    <property type="entry name" value="Trypsin"/>
    <property type="match status" value="1"/>
</dbReference>
<keyword evidence="1" id="KW-1015">Disulfide bond</keyword>
<feature type="chain" id="PRO_5032831847" description="Peptidase S1 domain-containing protein" evidence="2">
    <location>
        <begin position="27"/>
        <end position="403"/>
    </location>
</feature>
<dbReference type="PANTHER" id="PTHR24250">
    <property type="entry name" value="CHYMOTRYPSIN-RELATED"/>
    <property type="match status" value="1"/>
</dbReference>
<evidence type="ECO:0000256" key="2">
    <source>
        <dbReference type="SAM" id="SignalP"/>
    </source>
</evidence>
<dbReference type="PANTHER" id="PTHR24250:SF27">
    <property type="entry name" value="ELASTASE 2 LIKE"/>
    <property type="match status" value="1"/>
</dbReference>
<protein>
    <recommendedName>
        <fullName evidence="3">Peptidase S1 domain-containing protein</fullName>
    </recommendedName>
</protein>
<dbReference type="EMBL" id="CAJNOC010000084">
    <property type="protein sequence ID" value="CAF0713513.1"/>
    <property type="molecule type" value="Genomic_DNA"/>
</dbReference>